<dbReference type="PANTHER" id="PTHR12526:SF630">
    <property type="entry name" value="GLYCOSYLTRANSFERASE"/>
    <property type="match status" value="1"/>
</dbReference>
<evidence type="ECO:0000313" key="3">
    <source>
        <dbReference type="Proteomes" id="UP001469365"/>
    </source>
</evidence>
<accession>A0ABU9DDG7</accession>
<name>A0ABU9DDG7_9BACL</name>
<gene>
    <name evidence="2" type="ORF">WMW72_03175</name>
</gene>
<dbReference type="EC" id="2.4.-.-" evidence="2"/>
<dbReference type="InterPro" id="IPR001296">
    <property type="entry name" value="Glyco_trans_1"/>
</dbReference>
<dbReference type="RefSeq" id="WP_341413948.1">
    <property type="nucleotide sequence ID" value="NZ_JBBPCC010000001.1"/>
</dbReference>
<sequence>MRNILLHGALSFPPTGVGVANEIIIEELEKRNVNVIKIRRGSGNSKFLTWDGKVSINRVAQTFNEIFKIAWTLWKVDIDCMYMSAGQSTVGIIADMIKISFCVLNKVPIVIHVHGGRLAESINNLPKYLKNRYISLLNKSRCVIALTDDQRRSITNVGLTNVITIYNAVKENEVCNIEMVEGKLKRSSKKLNVVYLSNLIEEKGYKDLVNSALELNKSYGEHFVFRFAGQWGSVHDKVWFSEKTKDLRNCTYEGVVRGENKKDLLEWADVWVLPTYFVEEGLPISLLEAMWSGCAVITTNYRGIPEVVTDQGAIFVSANCPSEVTAALLKLLTDKATMKNMIRVNTTKARESFKESFFSNRVIETFNLGDGK</sequence>
<keyword evidence="3" id="KW-1185">Reference proteome</keyword>
<evidence type="ECO:0000259" key="1">
    <source>
        <dbReference type="Pfam" id="PF00534"/>
    </source>
</evidence>
<comment type="caution">
    <text evidence="2">The sequence shown here is derived from an EMBL/GenBank/DDBJ whole genome shotgun (WGS) entry which is preliminary data.</text>
</comment>
<feature type="domain" description="Glycosyl transferase family 1" evidence="1">
    <location>
        <begin position="183"/>
        <end position="343"/>
    </location>
</feature>
<proteinExistence type="predicted"/>
<reference evidence="2 3" key="1">
    <citation type="submission" date="2024-04" db="EMBL/GenBank/DDBJ databases">
        <title>draft genome sequnece of Paenibacillus filicis.</title>
        <authorList>
            <person name="Kim D.-U."/>
        </authorList>
    </citation>
    <scope>NUCLEOTIDE SEQUENCE [LARGE SCALE GENOMIC DNA]</scope>
    <source>
        <strain evidence="2 3">KACC14197</strain>
    </source>
</reference>
<dbReference type="Pfam" id="PF00534">
    <property type="entry name" value="Glycos_transf_1"/>
    <property type="match status" value="1"/>
</dbReference>
<dbReference type="Proteomes" id="UP001469365">
    <property type="component" value="Unassembled WGS sequence"/>
</dbReference>
<dbReference type="Gene3D" id="3.40.50.2000">
    <property type="entry name" value="Glycogen Phosphorylase B"/>
    <property type="match status" value="2"/>
</dbReference>
<evidence type="ECO:0000313" key="2">
    <source>
        <dbReference type="EMBL" id="MEK8126904.1"/>
    </source>
</evidence>
<keyword evidence="2" id="KW-0328">Glycosyltransferase</keyword>
<keyword evidence="2" id="KW-0808">Transferase</keyword>
<dbReference type="EMBL" id="JBBPCC010000001">
    <property type="protein sequence ID" value="MEK8126904.1"/>
    <property type="molecule type" value="Genomic_DNA"/>
</dbReference>
<dbReference type="CDD" id="cd03801">
    <property type="entry name" value="GT4_PimA-like"/>
    <property type="match status" value="1"/>
</dbReference>
<dbReference type="PANTHER" id="PTHR12526">
    <property type="entry name" value="GLYCOSYLTRANSFERASE"/>
    <property type="match status" value="1"/>
</dbReference>
<protein>
    <submittedName>
        <fullName evidence="2">Glycosyltransferase family 4 protein</fullName>
        <ecNumber evidence="2">2.4.-.-</ecNumber>
    </submittedName>
</protein>
<dbReference type="SUPFAM" id="SSF53756">
    <property type="entry name" value="UDP-Glycosyltransferase/glycogen phosphorylase"/>
    <property type="match status" value="1"/>
</dbReference>
<organism evidence="2 3">
    <name type="scientific">Paenibacillus filicis</name>
    <dbReference type="NCBI Taxonomy" id="669464"/>
    <lineage>
        <taxon>Bacteria</taxon>
        <taxon>Bacillati</taxon>
        <taxon>Bacillota</taxon>
        <taxon>Bacilli</taxon>
        <taxon>Bacillales</taxon>
        <taxon>Paenibacillaceae</taxon>
        <taxon>Paenibacillus</taxon>
    </lineage>
</organism>
<dbReference type="GO" id="GO:0016757">
    <property type="term" value="F:glycosyltransferase activity"/>
    <property type="evidence" value="ECO:0007669"/>
    <property type="project" value="UniProtKB-KW"/>
</dbReference>